<sequence>MATAASSHRDYERLPTRSRPSHSNLHAAPSPRSPRTPQLGRSISSQFGSPGGFRSDQEDVVIYEIGPRYFSAGFGGESRPRCIIPFDPDSARRVGDHRQYDQGHACRMRPYRLREEWAASYELYHNDLRDVDLGLVEDKLDRALRTAHVDYLQLDTKPRKAALVMPALLPSPLLEVALKVVFGHYTQPPSIALLTQPVMCCVSAGLRNGIVIDVGWEETVVTAVGEYKEVAQRRSVRAGKALTREMGNIIEGSVPSEAEVKVTFEEAEDISQRMAWCQQRKPGEHNASVVQLPVPGSTSNETFSILFDKLAEPAERVLFAVGSKPDEHDDHDLPLSTLAYQVLLSLPTDFRAVCVSRIMVTGIYGTIPGLKRRMLQEIETLIATRGWNPVSNYGSAQNHTTPALRERSPNTVNLTPPDSTTPTVPLSPLKMPLQEGVPHMDRVHDDIKDPITIKAERAQAQGRSEAPVKGVVRGVETLGAWAGASLLAGMRVKSAHEVEREDFVKFGLRDQDDRL</sequence>
<feature type="region of interest" description="Disordered" evidence="2">
    <location>
        <begin position="1"/>
        <end position="52"/>
    </location>
</feature>
<dbReference type="Pfam" id="PF00022">
    <property type="entry name" value="Actin"/>
    <property type="match status" value="1"/>
</dbReference>
<keyword evidence="6" id="KW-1185">Reference proteome</keyword>
<reference evidence="3 5" key="1">
    <citation type="submission" date="2015-10" db="EMBL/GenBank/DDBJ databases">
        <title>The cercosporin biosynthetic gene cluster was horizontally transferred to several fungal lineages and shown to be expanded in Cercospora beticola based on microsynteny with recipient genomes.</title>
        <authorList>
            <person name="De Jonge R."/>
            <person name="Ebert M.K."/>
            <person name="Suttle J.C."/>
            <person name="Jurick Ii W.M."/>
            <person name="Secor G.A."/>
            <person name="Thomma B.P."/>
            <person name="Van De Peer Y."/>
            <person name="Bolton M.D."/>
        </authorList>
    </citation>
    <scope>NUCLEOTIDE SEQUENCE [LARGE SCALE GENOMIC DNA]</scope>
    <source>
        <strain evidence="3 5">09-40</strain>
    </source>
</reference>
<dbReference type="AlphaFoldDB" id="A0A2G5IEG4"/>
<protein>
    <recommendedName>
        <fullName evidence="7">Actin-related protein 10</fullName>
    </recommendedName>
</protein>
<evidence type="ECO:0000313" key="3">
    <source>
        <dbReference type="EMBL" id="PIB03247.1"/>
    </source>
</evidence>
<gene>
    <name evidence="3" type="ORF">CB0940_11659</name>
    <name evidence="4" type="ORF">RHO25_008653</name>
</gene>
<comment type="similarity">
    <text evidence="1">Belongs to the actin family.</text>
</comment>
<dbReference type="Proteomes" id="UP000230605">
    <property type="component" value="Chromosome 10"/>
</dbReference>
<reference evidence="4 6" key="2">
    <citation type="submission" date="2023-09" db="EMBL/GenBank/DDBJ databases">
        <title>Complete-Gapless Cercospora beticola genome.</title>
        <authorList>
            <person name="Wyatt N.A."/>
            <person name="Spanner R.E."/>
            <person name="Bolton M.D."/>
        </authorList>
    </citation>
    <scope>NUCLEOTIDE SEQUENCE [LARGE SCALE GENOMIC DNA]</scope>
    <source>
        <strain evidence="4">Cb09-40</strain>
    </source>
</reference>
<feature type="region of interest" description="Disordered" evidence="2">
    <location>
        <begin position="393"/>
        <end position="429"/>
    </location>
</feature>
<feature type="compositionally biased region" description="Polar residues" evidence="2">
    <location>
        <begin position="409"/>
        <end position="424"/>
    </location>
</feature>
<dbReference type="OrthoDB" id="337660at2759"/>
<dbReference type="InterPro" id="IPR043129">
    <property type="entry name" value="ATPase_NBD"/>
</dbReference>
<dbReference type="SUPFAM" id="SSF53067">
    <property type="entry name" value="Actin-like ATPase domain"/>
    <property type="match status" value="2"/>
</dbReference>
<evidence type="ECO:0000313" key="4">
    <source>
        <dbReference type="EMBL" id="WPB04009.1"/>
    </source>
</evidence>
<dbReference type="EMBL" id="LKMD01000099">
    <property type="protein sequence ID" value="PIB03247.1"/>
    <property type="molecule type" value="Genomic_DNA"/>
</dbReference>
<organism evidence="3 5">
    <name type="scientific">Cercospora beticola</name>
    <name type="common">Sugarbeet leaf spot fungus</name>
    <dbReference type="NCBI Taxonomy" id="122368"/>
    <lineage>
        <taxon>Eukaryota</taxon>
        <taxon>Fungi</taxon>
        <taxon>Dikarya</taxon>
        <taxon>Ascomycota</taxon>
        <taxon>Pezizomycotina</taxon>
        <taxon>Dothideomycetes</taxon>
        <taxon>Dothideomycetidae</taxon>
        <taxon>Mycosphaerellales</taxon>
        <taxon>Mycosphaerellaceae</taxon>
        <taxon>Cercospora</taxon>
    </lineage>
</organism>
<proteinExistence type="inferred from homology"/>
<feature type="compositionally biased region" description="Polar residues" evidence="2">
    <location>
        <begin position="33"/>
        <end position="48"/>
    </location>
</feature>
<dbReference type="Proteomes" id="UP001302367">
    <property type="component" value="Chromosome 5"/>
</dbReference>
<dbReference type="InterPro" id="IPR004000">
    <property type="entry name" value="Actin"/>
</dbReference>
<dbReference type="SMART" id="SM00268">
    <property type="entry name" value="ACTIN"/>
    <property type="match status" value="1"/>
</dbReference>
<evidence type="ECO:0000256" key="1">
    <source>
        <dbReference type="RuleBase" id="RU000487"/>
    </source>
</evidence>
<dbReference type="PANTHER" id="PTHR11937">
    <property type="entry name" value="ACTIN"/>
    <property type="match status" value="1"/>
</dbReference>
<evidence type="ECO:0008006" key="7">
    <source>
        <dbReference type="Google" id="ProtNLM"/>
    </source>
</evidence>
<evidence type="ECO:0000313" key="5">
    <source>
        <dbReference type="Proteomes" id="UP000230605"/>
    </source>
</evidence>
<dbReference type="Gene3D" id="3.30.420.40">
    <property type="match status" value="2"/>
</dbReference>
<accession>A0A2G5IEG4</accession>
<evidence type="ECO:0000256" key="2">
    <source>
        <dbReference type="SAM" id="MobiDB-lite"/>
    </source>
</evidence>
<evidence type="ECO:0000313" key="6">
    <source>
        <dbReference type="Proteomes" id="UP001302367"/>
    </source>
</evidence>
<dbReference type="EMBL" id="CP134188">
    <property type="protein sequence ID" value="WPB04009.1"/>
    <property type="molecule type" value="Genomic_DNA"/>
</dbReference>
<name>A0A2G5IEG4_CERBT</name>
<dbReference type="Gene3D" id="3.90.640.10">
    <property type="entry name" value="Actin, Chain A, domain 4"/>
    <property type="match status" value="1"/>
</dbReference>